<feature type="domain" description="SWIM-type" evidence="2">
    <location>
        <begin position="61"/>
        <end position="94"/>
    </location>
</feature>
<dbReference type="RefSeq" id="WP_078503126.1">
    <property type="nucleotide sequence ID" value="NZ_MSZX01000025.1"/>
</dbReference>
<accession>A0A1T2X029</accession>
<keyword evidence="1" id="KW-0862">Zinc</keyword>
<keyword evidence="4" id="KW-1185">Reference proteome</keyword>
<keyword evidence="1" id="KW-0479">Metal-binding</keyword>
<evidence type="ECO:0000256" key="1">
    <source>
        <dbReference type="PROSITE-ProRule" id="PRU00325"/>
    </source>
</evidence>
<evidence type="ECO:0000313" key="4">
    <source>
        <dbReference type="Proteomes" id="UP000190188"/>
    </source>
</evidence>
<keyword evidence="1" id="KW-0863">Zinc-finger</keyword>
<proteinExistence type="predicted"/>
<protein>
    <recommendedName>
        <fullName evidence="2">SWIM-type domain-containing protein</fullName>
    </recommendedName>
</protein>
<gene>
    <name evidence="3" type="ORF">BVG16_31340</name>
</gene>
<comment type="caution">
    <text evidence="3">The sequence shown here is derived from an EMBL/GenBank/DDBJ whole genome shotgun (WGS) entry which is preliminary data.</text>
</comment>
<dbReference type="InterPro" id="IPR007527">
    <property type="entry name" value="Znf_SWIM"/>
</dbReference>
<dbReference type="Proteomes" id="UP000190188">
    <property type="component" value="Unassembled WGS sequence"/>
</dbReference>
<sequence>MHVIHPLTDAEWNELIAYIGEHVQDVTLKRGFQYYKQNRIRSIAMPQSYHIEADVKGKETYHVKVHLKNVSASRCTCPMRRHCKHLIAALLWYAERQGRSTHQIINAKILWELKGKKSANPPHKPIPAAVKPIEQRKVKADIRSMNVSEWRSLWNDCVTPFSNIIRHDAYLKSNLTAMNAIKPKLPPALDRIYSLNAYIYLLGKITQWSVPSDYGAGYKTRLALEDVMDLIHLLLGQGIPLTEADKYAWLRIMETLEAIRQLIRDHPLSDAMIHLYHQLWQDWIRPNMSDSRPYIDELSALDALIHASNGRAQPFTWLYFKTIMLFYLARDQEAWETLRELSRAIFLTTSHLTPFFGPLYDAKDWPRLTAWLAETGPMLRKYHNEHFQSQYLDYWSGMLRHSPEAEPLLFETLAQMLPFSRTYYQETLLTYEKWEQWIDYQLATGGEPLEFRATTLAPIEKNAPEALLPFYHQAVERYVQQKNRDSYKLAVKLLKRLFRMYKKMKQEDRWMLFLETFTARYSRLRALQQELQKGNLQL</sequence>
<name>A0A1T2X029_9BACL</name>
<dbReference type="OrthoDB" id="7593573at2"/>
<dbReference type="AlphaFoldDB" id="A0A1T2X029"/>
<organism evidence="3 4">
    <name type="scientific">Paenibacillus selenitireducens</name>
    <dbReference type="NCBI Taxonomy" id="1324314"/>
    <lineage>
        <taxon>Bacteria</taxon>
        <taxon>Bacillati</taxon>
        <taxon>Bacillota</taxon>
        <taxon>Bacilli</taxon>
        <taxon>Bacillales</taxon>
        <taxon>Paenibacillaceae</taxon>
        <taxon>Paenibacillus</taxon>
    </lineage>
</organism>
<dbReference type="STRING" id="1324314.BVG16_31340"/>
<evidence type="ECO:0000313" key="3">
    <source>
        <dbReference type="EMBL" id="OPA72953.1"/>
    </source>
</evidence>
<dbReference type="PROSITE" id="PS50966">
    <property type="entry name" value="ZF_SWIM"/>
    <property type="match status" value="1"/>
</dbReference>
<reference evidence="3 4" key="1">
    <citation type="submission" date="2017-01" db="EMBL/GenBank/DDBJ databases">
        <title>Genome analysis of Paenibacillus selenitrireducens ES3-24.</title>
        <authorList>
            <person name="Xu D."/>
            <person name="Yao R."/>
            <person name="Zheng S."/>
        </authorList>
    </citation>
    <scope>NUCLEOTIDE SEQUENCE [LARGE SCALE GENOMIC DNA]</scope>
    <source>
        <strain evidence="3 4">ES3-24</strain>
    </source>
</reference>
<dbReference type="GO" id="GO:0008270">
    <property type="term" value="F:zinc ion binding"/>
    <property type="evidence" value="ECO:0007669"/>
    <property type="project" value="UniProtKB-KW"/>
</dbReference>
<dbReference type="EMBL" id="MSZX01000025">
    <property type="protein sequence ID" value="OPA72953.1"/>
    <property type="molecule type" value="Genomic_DNA"/>
</dbReference>
<evidence type="ECO:0000259" key="2">
    <source>
        <dbReference type="PROSITE" id="PS50966"/>
    </source>
</evidence>